<dbReference type="GeneID" id="44970792"/>
<dbReference type="AlphaFoldDB" id="G0EMC5"/>
<dbReference type="PATRIC" id="fig|1045858.4.peg.2293"/>
<dbReference type="EMBL" id="CP002874">
    <property type="protein sequence ID" value="AEM22896.1"/>
    <property type="molecule type" value="Genomic_DNA"/>
</dbReference>
<dbReference type="Proteomes" id="UP000008522">
    <property type="component" value="Chromosome"/>
</dbReference>
<dbReference type="HOGENOM" id="CLU_094867_0_0_12"/>
<dbReference type="OrthoDB" id="307870at2"/>
<gene>
    <name evidence="1" type="ordered locus">Bint_2290</name>
</gene>
<organism evidence="1 2">
    <name type="scientific">Brachyspira intermedia (strain ATCC 51140 / PWS/A)</name>
    <name type="common">Serpulina intermedia</name>
    <dbReference type="NCBI Taxonomy" id="1045858"/>
    <lineage>
        <taxon>Bacteria</taxon>
        <taxon>Pseudomonadati</taxon>
        <taxon>Spirochaetota</taxon>
        <taxon>Spirochaetia</taxon>
        <taxon>Brachyspirales</taxon>
        <taxon>Brachyspiraceae</taxon>
        <taxon>Brachyspira</taxon>
    </lineage>
</organism>
<evidence type="ECO:0000313" key="2">
    <source>
        <dbReference type="Proteomes" id="UP000008522"/>
    </source>
</evidence>
<dbReference type="RefSeq" id="WP_014488708.1">
    <property type="nucleotide sequence ID" value="NC_017243.1"/>
</dbReference>
<accession>G0EMC5</accession>
<protein>
    <recommendedName>
        <fullName evidence="3">Serpentine_recp domain containing protein</fullName>
    </recommendedName>
</protein>
<name>G0EMC5_BRAIP</name>
<evidence type="ECO:0008006" key="3">
    <source>
        <dbReference type="Google" id="ProtNLM"/>
    </source>
</evidence>
<dbReference type="KEGG" id="bip:Bint_2290"/>
<keyword evidence="2" id="KW-1185">Reference proteome</keyword>
<proteinExistence type="predicted"/>
<evidence type="ECO:0000313" key="1">
    <source>
        <dbReference type="EMBL" id="AEM22896.1"/>
    </source>
</evidence>
<reference evidence="1 2" key="1">
    <citation type="journal article" date="2011" name="BMC Genomics">
        <title>Complete genome sequence of Brachyspira intermedia reveals unique genomic features in Brachyspira species and phage-mediated horizontal gene transfer.</title>
        <authorList>
            <person name="Hafstrom T."/>
            <person name="Jansson D.S."/>
            <person name="Segerman B."/>
        </authorList>
    </citation>
    <scope>NUCLEOTIDE SEQUENCE [LARGE SCALE GENOMIC DNA]</scope>
    <source>
        <strain evidence="2">ATCC 51140 / PWS/A</strain>
    </source>
</reference>
<sequence length="224" mass="24602">MLTYYIRRLFYGKKILLSFILSSILSINSFNLFAYGGSFEISLNVPIGAAIGTPNDAMKALGYKSKKSIDSGLEIQVGYMHKIYNRIGAGLFLDIGYTYDSFASSKTLTDNSIIDTSMYIHNFEIGFMPKFTVWGFSIAVGGGIKIPMAGKKDLEYGYSASVMHYFKMTLDYSIFVTDNLAVVLGLYLSHDYGLPLRSLSETPRIGGSGGGAFIGFKYGSKLSD</sequence>